<evidence type="ECO:0000313" key="10">
    <source>
        <dbReference type="Proteomes" id="UP000306740"/>
    </source>
</evidence>
<comment type="caution">
    <text evidence="8">The sequence shown here is derived from an EMBL/GenBank/DDBJ whole genome shotgun (WGS) entry which is preliminary data.</text>
</comment>
<feature type="transmembrane region" description="Helical" evidence="6">
    <location>
        <begin position="31"/>
        <end position="52"/>
    </location>
</feature>
<proteinExistence type="inferred from homology"/>
<name>A0A5C4MA35_9ACTN</name>
<dbReference type="SUPFAM" id="SSF161098">
    <property type="entry name" value="MetI-like"/>
    <property type="match status" value="1"/>
</dbReference>
<dbReference type="GO" id="GO:0005886">
    <property type="term" value="C:plasma membrane"/>
    <property type="evidence" value="ECO:0007669"/>
    <property type="project" value="UniProtKB-SubCell"/>
</dbReference>
<gene>
    <name evidence="9" type="ORF">FHE65_29415</name>
    <name evidence="8" type="ORF">FHE65_30585</name>
</gene>
<keyword evidence="5 6" id="KW-0472">Membrane</keyword>
<evidence type="ECO:0000256" key="5">
    <source>
        <dbReference type="ARBA" id="ARBA00023136"/>
    </source>
</evidence>
<evidence type="ECO:0000256" key="4">
    <source>
        <dbReference type="ARBA" id="ARBA00022989"/>
    </source>
</evidence>
<dbReference type="Pfam" id="PF00528">
    <property type="entry name" value="BPD_transp_1"/>
    <property type="match status" value="1"/>
</dbReference>
<evidence type="ECO:0000256" key="6">
    <source>
        <dbReference type="RuleBase" id="RU363032"/>
    </source>
</evidence>
<dbReference type="EMBL" id="VDFR01000177">
    <property type="protein sequence ID" value="TNC33090.1"/>
    <property type="molecule type" value="Genomic_DNA"/>
</dbReference>
<sequence>MNEVGEAITFLLDPGSWSGTDGLGRQLTEQVLLTVTALLVVVLVGLSLGLWLGHRGRGGTFAINVSNVGRAVPVFAVLALLSLGPVGTGVLGPYGRAGLATLIALVLFGLPPVITNAYVGVREVDPEVVEAARGTGMSEWQVFRSVELPLAAGLVANGVRLAVVQLWATATIAALVAGPGLGNTITYGFSNNTYRYVIGGAILVALGAIVLEGVAALVERAVDPMRRVRGSGQNGLVHTPQTTAS</sequence>
<feature type="transmembrane region" description="Helical" evidence="6">
    <location>
        <begin position="166"/>
        <end position="190"/>
    </location>
</feature>
<feature type="transmembrane region" description="Helical" evidence="6">
    <location>
        <begin position="72"/>
        <end position="92"/>
    </location>
</feature>
<evidence type="ECO:0000256" key="3">
    <source>
        <dbReference type="ARBA" id="ARBA00022692"/>
    </source>
</evidence>
<dbReference type="Proteomes" id="UP000306740">
    <property type="component" value="Unassembled WGS sequence"/>
</dbReference>
<dbReference type="InterPro" id="IPR000515">
    <property type="entry name" value="MetI-like"/>
</dbReference>
<dbReference type="Gene3D" id="1.10.3720.10">
    <property type="entry name" value="MetI-like"/>
    <property type="match status" value="1"/>
</dbReference>
<dbReference type="InterPro" id="IPR051204">
    <property type="entry name" value="ABC_transp_perm/SBD"/>
</dbReference>
<reference evidence="8 10" key="1">
    <citation type="submission" date="2019-05" db="EMBL/GenBank/DDBJ databases">
        <title>Mumia sp. nov., isolated from the intestinal contents of plateau pika (Ochotona curzoniae) in the Qinghai-Tibet plateau of China.</title>
        <authorList>
            <person name="Tian Z."/>
        </authorList>
    </citation>
    <scope>NUCLEOTIDE SEQUENCE [LARGE SCALE GENOMIC DNA]</scope>
    <source>
        <strain evidence="10">527</strain>
        <strain evidence="8">Z527</strain>
    </source>
</reference>
<organism evidence="8 10">
    <name type="scientific">Mumia zhuanghuii</name>
    <dbReference type="NCBI Taxonomy" id="2585211"/>
    <lineage>
        <taxon>Bacteria</taxon>
        <taxon>Bacillati</taxon>
        <taxon>Actinomycetota</taxon>
        <taxon>Actinomycetes</taxon>
        <taxon>Propionibacteriales</taxon>
        <taxon>Nocardioidaceae</taxon>
        <taxon>Mumia</taxon>
    </lineage>
</organism>
<keyword evidence="3 6" id="KW-0812">Transmembrane</keyword>
<protein>
    <submittedName>
        <fullName evidence="8">ABC transporter permease</fullName>
    </submittedName>
</protein>
<dbReference type="GO" id="GO:0031460">
    <property type="term" value="P:glycine betaine transport"/>
    <property type="evidence" value="ECO:0007669"/>
    <property type="project" value="TreeGrafter"/>
</dbReference>
<comment type="similarity">
    <text evidence="6">Belongs to the binding-protein-dependent transport system permease family.</text>
</comment>
<feature type="transmembrane region" description="Helical" evidence="6">
    <location>
        <begin position="196"/>
        <end position="218"/>
    </location>
</feature>
<dbReference type="AlphaFoldDB" id="A0A5C4MA35"/>
<evidence type="ECO:0000259" key="7">
    <source>
        <dbReference type="PROSITE" id="PS50928"/>
    </source>
</evidence>
<dbReference type="InterPro" id="IPR035906">
    <property type="entry name" value="MetI-like_sf"/>
</dbReference>
<dbReference type="EMBL" id="VDFR01000195">
    <property type="protein sequence ID" value="TNC32110.1"/>
    <property type="molecule type" value="Genomic_DNA"/>
</dbReference>
<dbReference type="CDD" id="cd06261">
    <property type="entry name" value="TM_PBP2"/>
    <property type="match status" value="1"/>
</dbReference>
<comment type="subcellular location">
    <subcellularLocation>
        <location evidence="6">Cell membrane</location>
        <topology evidence="6">Multi-pass membrane protein</topology>
    </subcellularLocation>
    <subcellularLocation>
        <location evidence="1">Membrane</location>
        <topology evidence="1">Multi-pass membrane protein</topology>
    </subcellularLocation>
</comment>
<dbReference type="GO" id="GO:0055085">
    <property type="term" value="P:transmembrane transport"/>
    <property type="evidence" value="ECO:0007669"/>
    <property type="project" value="InterPro"/>
</dbReference>
<evidence type="ECO:0000256" key="1">
    <source>
        <dbReference type="ARBA" id="ARBA00004141"/>
    </source>
</evidence>
<dbReference type="RefSeq" id="WP_139087157.1">
    <property type="nucleotide sequence ID" value="NZ_VDFR01000177.1"/>
</dbReference>
<accession>A0A5C4MA35</accession>
<feature type="domain" description="ABC transmembrane type-1" evidence="7">
    <location>
        <begin position="27"/>
        <end position="215"/>
    </location>
</feature>
<evidence type="ECO:0000313" key="8">
    <source>
        <dbReference type="EMBL" id="TNC32110.1"/>
    </source>
</evidence>
<keyword evidence="4 6" id="KW-1133">Transmembrane helix</keyword>
<dbReference type="PANTHER" id="PTHR30177">
    <property type="entry name" value="GLYCINE BETAINE/L-PROLINE TRANSPORT SYSTEM PERMEASE PROTEIN PROW"/>
    <property type="match status" value="1"/>
</dbReference>
<feature type="transmembrane region" description="Helical" evidence="6">
    <location>
        <begin position="99"/>
        <end position="121"/>
    </location>
</feature>
<keyword evidence="2 6" id="KW-0813">Transport</keyword>
<dbReference type="OrthoDB" id="5244012at2"/>
<dbReference type="PANTHER" id="PTHR30177:SF33">
    <property type="entry name" value="POSSIBLE OSMOPROTECTANT (GLYCINE BETAINE_CARNITINE_CHOLINE_L-PROLINE) TRANSPORT INTEGRAL MEMBRANE PROTEIN ABC TRANSPORTER PROZ"/>
    <property type="match status" value="1"/>
</dbReference>
<evidence type="ECO:0000256" key="2">
    <source>
        <dbReference type="ARBA" id="ARBA00022448"/>
    </source>
</evidence>
<dbReference type="PROSITE" id="PS50928">
    <property type="entry name" value="ABC_TM1"/>
    <property type="match status" value="1"/>
</dbReference>
<evidence type="ECO:0000313" key="9">
    <source>
        <dbReference type="EMBL" id="TNC33090.1"/>
    </source>
</evidence>